<proteinExistence type="inferred from homology"/>
<keyword evidence="2" id="KW-0805">Transcription regulation</keyword>
<evidence type="ECO:0000313" key="7">
    <source>
        <dbReference type="Proteomes" id="UP001236014"/>
    </source>
</evidence>
<dbReference type="Pfam" id="PF00126">
    <property type="entry name" value="HTH_1"/>
    <property type="match status" value="1"/>
</dbReference>
<dbReference type="SUPFAM" id="SSF53850">
    <property type="entry name" value="Periplasmic binding protein-like II"/>
    <property type="match status" value="1"/>
</dbReference>
<dbReference type="SUPFAM" id="SSF46785">
    <property type="entry name" value="Winged helix' DNA-binding domain"/>
    <property type="match status" value="1"/>
</dbReference>
<keyword evidence="7" id="KW-1185">Reference proteome</keyword>
<dbReference type="PRINTS" id="PR00039">
    <property type="entry name" value="HTHLYSR"/>
</dbReference>
<evidence type="ECO:0000256" key="3">
    <source>
        <dbReference type="ARBA" id="ARBA00023125"/>
    </source>
</evidence>
<evidence type="ECO:0000313" key="6">
    <source>
        <dbReference type="EMBL" id="WIX82550.1"/>
    </source>
</evidence>
<dbReference type="PROSITE" id="PS50931">
    <property type="entry name" value="HTH_LYSR"/>
    <property type="match status" value="1"/>
</dbReference>
<dbReference type="PANTHER" id="PTHR30346:SF0">
    <property type="entry name" value="HCA OPERON TRANSCRIPTIONAL ACTIVATOR HCAR"/>
    <property type="match status" value="1"/>
</dbReference>
<organism evidence="6 7">
    <name type="scientific">Amycolatopsis carbonis</name>
    <dbReference type="NCBI Taxonomy" id="715471"/>
    <lineage>
        <taxon>Bacteria</taxon>
        <taxon>Bacillati</taxon>
        <taxon>Actinomycetota</taxon>
        <taxon>Actinomycetes</taxon>
        <taxon>Pseudonocardiales</taxon>
        <taxon>Pseudonocardiaceae</taxon>
        <taxon>Amycolatopsis</taxon>
    </lineage>
</organism>
<dbReference type="EMBL" id="CP127294">
    <property type="protein sequence ID" value="WIX82550.1"/>
    <property type="molecule type" value="Genomic_DNA"/>
</dbReference>
<dbReference type="RefSeq" id="WP_285973116.1">
    <property type="nucleotide sequence ID" value="NZ_CP127294.1"/>
</dbReference>
<comment type="similarity">
    <text evidence="1">Belongs to the LysR transcriptional regulatory family.</text>
</comment>
<dbReference type="GO" id="GO:0032993">
    <property type="term" value="C:protein-DNA complex"/>
    <property type="evidence" value="ECO:0007669"/>
    <property type="project" value="TreeGrafter"/>
</dbReference>
<protein>
    <submittedName>
        <fullName evidence="6">LysR family transcriptional regulator</fullName>
    </submittedName>
</protein>
<keyword evidence="3" id="KW-0238">DNA-binding</keyword>
<feature type="domain" description="HTH lysR-type" evidence="5">
    <location>
        <begin position="1"/>
        <end position="58"/>
    </location>
</feature>
<dbReference type="InterPro" id="IPR036390">
    <property type="entry name" value="WH_DNA-bd_sf"/>
</dbReference>
<evidence type="ECO:0000256" key="4">
    <source>
        <dbReference type="ARBA" id="ARBA00023163"/>
    </source>
</evidence>
<gene>
    <name evidence="6" type="ORF">QRX50_18145</name>
</gene>
<dbReference type="Pfam" id="PF03466">
    <property type="entry name" value="LysR_substrate"/>
    <property type="match status" value="1"/>
</dbReference>
<dbReference type="CDD" id="cd05466">
    <property type="entry name" value="PBP2_LTTR_substrate"/>
    <property type="match status" value="1"/>
</dbReference>
<evidence type="ECO:0000256" key="1">
    <source>
        <dbReference type="ARBA" id="ARBA00009437"/>
    </source>
</evidence>
<dbReference type="Gene3D" id="3.40.190.10">
    <property type="entry name" value="Periplasmic binding protein-like II"/>
    <property type="match status" value="2"/>
</dbReference>
<dbReference type="AlphaFoldDB" id="A0A9Y2ILI8"/>
<dbReference type="InterPro" id="IPR036388">
    <property type="entry name" value="WH-like_DNA-bd_sf"/>
</dbReference>
<name>A0A9Y2ILI8_9PSEU</name>
<reference evidence="6 7" key="1">
    <citation type="submission" date="2023-06" db="EMBL/GenBank/DDBJ databases">
        <authorList>
            <person name="Oyuntsetseg B."/>
            <person name="Kim S.B."/>
        </authorList>
    </citation>
    <scope>NUCLEOTIDE SEQUENCE [LARGE SCALE GENOMIC DNA]</scope>
    <source>
        <strain evidence="6 7">2-15</strain>
    </source>
</reference>
<dbReference type="InterPro" id="IPR000847">
    <property type="entry name" value="LysR_HTH_N"/>
</dbReference>
<accession>A0A9Y2ILI8</accession>
<dbReference type="FunFam" id="1.10.10.10:FF:000001">
    <property type="entry name" value="LysR family transcriptional regulator"/>
    <property type="match status" value="1"/>
</dbReference>
<dbReference type="PANTHER" id="PTHR30346">
    <property type="entry name" value="TRANSCRIPTIONAL DUAL REGULATOR HCAR-RELATED"/>
    <property type="match status" value="1"/>
</dbReference>
<dbReference type="KEGG" id="acab:QRX50_18145"/>
<dbReference type="Proteomes" id="UP001236014">
    <property type="component" value="Chromosome"/>
</dbReference>
<evidence type="ECO:0000256" key="2">
    <source>
        <dbReference type="ARBA" id="ARBA00023015"/>
    </source>
</evidence>
<sequence length="314" mass="34662">MNFEALRAFVAVAEEGQFRLAAGRLGISQQAVSKRVAGLEGELGVVLFERVAAGASLTVDGRTFLPRAKAVLSAVADAVESVQRETRPLRVDVLGRRLAAAEVFREFHREHREVPMEMLTSSGAAETLRELRAGAVDAGFTYLREPPEGLKHVYAYLEPLQIVVGPGHPLAGRREVRLAEVAEHRAWVPGIRRGSEWEGFYAELSAEFGVDVDPAGPNFGLEALLDTLAESRTLFTFVGEKIRIAWPERHDLQRIPVVEPVPCYPWSLVWRPGTGHRGLAELVAFVRRGWARPAGASWVPEHVRRDLVRGARSS</sequence>
<dbReference type="GO" id="GO:0003677">
    <property type="term" value="F:DNA binding"/>
    <property type="evidence" value="ECO:0007669"/>
    <property type="project" value="UniProtKB-KW"/>
</dbReference>
<dbReference type="InterPro" id="IPR005119">
    <property type="entry name" value="LysR_subst-bd"/>
</dbReference>
<dbReference type="Gene3D" id="1.10.10.10">
    <property type="entry name" value="Winged helix-like DNA-binding domain superfamily/Winged helix DNA-binding domain"/>
    <property type="match status" value="1"/>
</dbReference>
<evidence type="ECO:0000259" key="5">
    <source>
        <dbReference type="PROSITE" id="PS50931"/>
    </source>
</evidence>
<keyword evidence="4" id="KW-0804">Transcription</keyword>
<dbReference type="GO" id="GO:0003700">
    <property type="term" value="F:DNA-binding transcription factor activity"/>
    <property type="evidence" value="ECO:0007669"/>
    <property type="project" value="InterPro"/>
</dbReference>